<proteinExistence type="predicted"/>
<reference evidence="1" key="2">
    <citation type="journal article" date="2021" name="Microbiol. Resour. Announc.">
        <title>Complete Genome Sequence of Polycladomyces abyssicola JIR-001T, Isolated from Hemipelagic Sediment in Deep Seawater.</title>
        <authorList>
            <person name="Tsubouchi T."/>
            <person name="Kaneko Y."/>
        </authorList>
    </citation>
    <scope>NUCLEOTIDE SEQUENCE</scope>
    <source>
        <strain evidence="1">JIR-001</strain>
    </source>
</reference>
<protein>
    <submittedName>
        <fullName evidence="1">Uncharacterized protein</fullName>
    </submittedName>
</protein>
<name>A0A8D5ZLN3_9BACL</name>
<sequence length="58" mass="7057">MSKERKLFHRKHEPDVSYPNIFRWLNWEEASFDERLRALQLLENDHASRQGRTSSVPF</sequence>
<dbReference type="Proteomes" id="UP000677436">
    <property type="component" value="Chromosome"/>
</dbReference>
<keyword evidence="2" id="KW-1185">Reference proteome</keyword>
<organism evidence="1 2">
    <name type="scientific">Polycladomyces abyssicola</name>
    <dbReference type="NCBI Taxonomy" id="1125966"/>
    <lineage>
        <taxon>Bacteria</taxon>
        <taxon>Bacillati</taxon>
        <taxon>Bacillota</taxon>
        <taxon>Bacilli</taxon>
        <taxon>Bacillales</taxon>
        <taxon>Thermoactinomycetaceae</taxon>
        <taxon>Polycladomyces</taxon>
    </lineage>
</organism>
<evidence type="ECO:0000313" key="2">
    <source>
        <dbReference type="Proteomes" id="UP000677436"/>
    </source>
</evidence>
<dbReference type="AlphaFoldDB" id="A0A8D5ZLN3"/>
<dbReference type="KEGG" id="pabs:JIR001_05730"/>
<accession>A0A8D5ZLN3</accession>
<reference evidence="1" key="1">
    <citation type="journal article" date="2013" name="Int. J. Syst. Evol. Microbiol.">
        <title>Polycladomyces abyssicola gen. nov., sp. nov., a thermophilic filamentous bacterium isolated from hemipelagic sediment.</title>
        <authorList>
            <person name="Tsubouchi T."/>
            <person name="Shimane Y."/>
            <person name="Mori K."/>
            <person name="Usui K."/>
            <person name="Hiraki T."/>
            <person name="Tame A."/>
            <person name="Uematsu K."/>
            <person name="Maruyama T."/>
            <person name="Hatada Y."/>
        </authorList>
    </citation>
    <scope>NUCLEOTIDE SEQUENCE</scope>
    <source>
        <strain evidence="1">JIR-001</strain>
    </source>
</reference>
<gene>
    <name evidence="1" type="ORF">JIR001_05730</name>
</gene>
<dbReference type="EMBL" id="AP024601">
    <property type="protein sequence ID" value="BCU80790.1"/>
    <property type="molecule type" value="Genomic_DNA"/>
</dbReference>
<evidence type="ECO:0000313" key="1">
    <source>
        <dbReference type="EMBL" id="BCU80790.1"/>
    </source>
</evidence>